<evidence type="ECO:0000313" key="3">
    <source>
        <dbReference type="EMBL" id="EKM75412.1"/>
    </source>
</evidence>
<dbReference type="PANTHER" id="PTHR24401:SF29">
    <property type="entry name" value="SI:CH211-243P7.3-RELATED"/>
    <property type="match status" value="1"/>
</dbReference>
<dbReference type="eggNOG" id="ENOG502S1BC">
    <property type="taxonomic scope" value="Eukaryota"/>
</dbReference>
<keyword evidence="4" id="KW-1185">Reference proteome</keyword>
<dbReference type="InterPro" id="IPR036397">
    <property type="entry name" value="RNaseH_sf"/>
</dbReference>
<organism evidence="3 4">
    <name type="scientific">Agaricus bisporus var. burnettii (strain JB137-S8 / ATCC MYA-4627 / FGSC 10392)</name>
    <name type="common">White button mushroom</name>
    <dbReference type="NCBI Taxonomy" id="597362"/>
    <lineage>
        <taxon>Eukaryota</taxon>
        <taxon>Fungi</taxon>
        <taxon>Dikarya</taxon>
        <taxon>Basidiomycota</taxon>
        <taxon>Agaricomycotina</taxon>
        <taxon>Agaricomycetes</taxon>
        <taxon>Agaricomycetidae</taxon>
        <taxon>Agaricales</taxon>
        <taxon>Agaricineae</taxon>
        <taxon>Agaricaceae</taxon>
        <taxon>Agaricus</taxon>
    </lineage>
</organism>
<dbReference type="GO" id="GO:0003676">
    <property type="term" value="F:nucleic acid binding"/>
    <property type="evidence" value="ECO:0007669"/>
    <property type="project" value="InterPro"/>
</dbReference>
<dbReference type="Proteomes" id="UP000008493">
    <property type="component" value="Unassembled WGS sequence"/>
</dbReference>
<feature type="non-terminal residue" evidence="3">
    <location>
        <position position="603"/>
    </location>
</feature>
<dbReference type="InterPro" id="IPR046616">
    <property type="entry name" value="DUF6729"/>
</dbReference>
<dbReference type="GeneID" id="18832552"/>
<name>K5WXT5_AGABU</name>
<dbReference type="OrthoDB" id="3038406at2759"/>
<gene>
    <name evidence="3" type="ORF">AGABI1DRAFT_9421</name>
</gene>
<proteinExistence type="predicted"/>
<dbReference type="OMA" id="ESHRNEF"/>
<dbReference type="Gene3D" id="3.30.420.10">
    <property type="entry name" value="Ribonuclease H-like superfamily/Ribonuclease H"/>
    <property type="match status" value="1"/>
</dbReference>
<dbReference type="HOGENOM" id="CLU_019100_1_0_1"/>
<sequence>LRHAIIEDENPTCEVEDHVDEDIEADGTGIGLEEGGYAFNDDDEDDDVGDDQQGKMGTRRGPRPPLRTLPPWLMEPFRAAVDKSKVRDKDGLPPLYQSSTFWFPTASPFFLLRSQSHVPPQKLYNPRFFLWDPHALYKIPCPKCSRMLNRHEPIPQPRRCVDLTSTFWIIGYRYRCRHCTNPNTGRRSITFRSWDPRIMALLPAELAAEFPACLSYRSGISKQLFELMRATFQNGIGSSQFADLLRVQHLLAYDNLHLQYLNHLISRQKGLDSWINPTKRFAPFLPFDDTSAEGRHGFTPSSAWLRDMYDSYIESHRNEFNQHMSMLTGEICAIDHSHKVTKQVARIEGEQVFTALLTVTNEKGEIRVCNFVATKSHSQFEDALARMRKSLSLYGHQQPLLFYTDNMADRNLLENSFPSLRKDVTPLEKYAHLDPFELPGDFRVSTYDTTQSINTAISTILDDVPVDEGEIVVGFDTEWNVMLTPQGRVRSSGTTAIIQVAYKNRVCILQISDMIAQQELPHQLDLFLSHPRIQKVGRLVAGDLSNLQKAYRKPSGSFKGALDIAQLAKDRHLITSTANIGLADLAAIILRKRLDKNTPLRTS</sequence>
<reference evidence="4" key="1">
    <citation type="journal article" date="2012" name="Proc. Natl. Acad. Sci. U.S.A.">
        <title>Genome sequence of the button mushroom Agaricus bisporus reveals mechanisms governing adaptation to a humic-rich ecological niche.</title>
        <authorList>
            <person name="Morin E."/>
            <person name="Kohler A."/>
            <person name="Baker A.R."/>
            <person name="Foulongne-Oriol M."/>
            <person name="Lombard V."/>
            <person name="Nagy L.G."/>
            <person name="Ohm R.A."/>
            <person name="Patyshakuliyeva A."/>
            <person name="Brun A."/>
            <person name="Aerts A.L."/>
            <person name="Bailey A.M."/>
            <person name="Billette C."/>
            <person name="Coutinho P.M."/>
            <person name="Deakin G."/>
            <person name="Doddapaneni H."/>
            <person name="Floudas D."/>
            <person name="Grimwood J."/>
            <person name="Hilden K."/>
            <person name="Kuees U."/>
            <person name="LaButti K.M."/>
            <person name="Lapidus A."/>
            <person name="Lindquist E.A."/>
            <person name="Lucas S.M."/>
            <person name="Murat C."/>
            <person name="Riley R.W."/>
            <person name="Salamov A.A."/>
            <person name="Schmutz J."/>
            <person name="Subramanian V."/>
            <person name="Woesten H.A.B."/>
            <person name="Xu J."/>
            <person name="Eastwood D.C."/>
            <person name="Foster G.D."/>
            <person name="Sonnenberg A.S."/>
            <person name="Cullen D."/>
            <person name="de Vries R.P."/>
            <person name="Lundell T."/>
            <person name="Hibbett D.S."/>
            <person name="Henrissat B."/>
            <person name="Burton K.S."/>
            <person name="Kerrigan R.W."/>
            <person name="Challen M.P."/>
            <person name="Grigoriev I.V."/>
            <person name="Martin F."/>
        </authorList>
    </citation>
    <scope>NUCLEOTIDE SEQUENCE [LARGE SCALE GENOMIC DNA]</scope>
    <source>
        <strain evidence="4">JB137-S8 / ATCC MYA-4627 / FGSC 10392</strain>
    </source>
</reference>
<feature type="region of interest" description="Disordered" evidence="1">
    <location>
        <begin position="1"/>
        <end position="68"/>
    </location>
</feature>
<dbReference type="STRING" id="597362.K5WXT5"/>
<evidence type="ECO:0000256" key="1">
    <source>
        <dbReference type="SAM" id="MobiDB-lite"/>
    </source>
</evidence>
<dbReference type="AlphaFoldDB" id="K5WXT5"/>
<feature type="non-terminal residue" evidence="3">
    <location>
        <position position="1"/>
    </location>
</feature>
<protein>
    <recommendedName>
        <fullName evidence="2">DUF6729 domain-containing protein</fullName>
    </recommendedName>
</protein>
<dbReference type="PANTHER" id="PTHR24401">
    <property type="entry name" value="SI:CH211-243P7.3-RELATED"/>
    <property type="match status" value="1"/>
</dbReference>
<dbReference type="InParanoid" id="K5WXT5"/>
<dbReference type="SUPFAM" id="SSF53098">
    <property type="entry name" value="Ribonuclease H-like"/>
    <property type="match status" value="1"/>
</dbReference>
<dbReference type="Pfam" id="PF20499">
    <property type="entry name" value="DUF6729"/>
    <property type="match status" value="1"/>
</dbReference>
<dbReference type="KEGG" id="abp:AGABI1DRAFT9421"/>
<feature type="compositionally biased region" description="Acidic residues" evidence="1">
    <location>
        <begin position="40"/>
        <end position="50"/>
    </location>
</feature>
<dbReference type="InterPro" id="IPR012337">
    <property type="entry name" value="RNaseH-like_sf"/>
</dbReference>
<evidence type="ECO:0000313" key="4">
    <source>
        <dbReference type="Proteomes" id="UP000008493"/>
    </source>
</evidence>
<dbReference type="RefSeq" id="XP_007333938.1">
    <property type="nucleotide sequence ID" value="XM_007333876.1"/>
</dbReference>
<dbReference type="EMBL" id="JH971414">
    <property type="protein sequence ID" value="EKM75412.1"/>
    <property type="molecule type" value="Genomic_DNA"/>
</dbReference>
<evidence type="ECO:0000259" key="2">
    <source>
        <dbReference type="Pfam" id="PF20499"/>
    </source>
</evidence>
<feature type="domain" description="DUF6729" evidence="2">
    <location>
        <begin position="99"/>
        <end position="270"/>
    </location>
</feature>
<accession>K5WXT5</accession>